<protein>
    <recommendedName>
        <fullName evidence="4">BTB domain-containing protein</fullName>
    </recommendedName>
</protein>
<evidence type="ECO:0000313" key="2">
    <source>
        <dbReference type="EMBL" id="KAF5840963.1"/>
    </source>
</evidence>
<keyword evidence="3" id="KW-1185">Reference proteome</keyword>
<evidence type="ECO:0000313" key="3">
    <source>
        <dbReference type="Proteomes" id="UP000815325"/>
    </source>
</evidence>
<proteinExistence type="predicted"/>
<feature type="region of interest" description="Disordered" evidence="1">
    <location>
        <begin position="80"/>
        <end position="106"/>
    </location>
</feature>
<dbReference type="Gene3D" id="3.30.710.10">
    <property type="entry name" value="Potassium Channel Kv1.1, Chain A"/>
    <property type="match status" value="1"/>
</dbReference>
<dbReference type="EMBL" id="MU069499">
    <property type="protein sequence ID" value="KAF5840963.1"/>
    <property type="molecule type" value="Genomic_DNA"/>
</dbReference>
<name>A0ABQ7H280_DUNSA</name>
<dbReference type="Proteomes" id="UP000815325">
    <property type="component" value="Unassembled WGS sequence"/>
</dbReference>
<dbReference type="InterPro" id="IPR011333">
    <property type="entry name" value="SKP1/BTB/POZ_sf"/>
</dbReference>
<reference evidence="2" key="1">
    <citation type="submission" date="2017-08" db="EMBL/GenBank/DDBJ databases">
        <authorList>
            <person name="Polle J.E."/>
            <person name="Barry K."/>
            <person name="Cushman J."/>
            <person name="Schmutz J."/>
            <person name="Tran D."/>
            <person name="Hathwaick L.T."/>
            <person name="Yim W.C."/>
            <person name="Jenkins J."/>
            <person name="Mckie-Krisberg Z.M."/>
            <person name="Prochnik S."/>
            <person name="Lindquist E."/>
            <person name="Dockter R.B."/>
            <person name="Adam C."/>
            <person name="Molina H."/>
            <person name="Bunkerborg J."/>
            <person name="Jin E."/>
            <person name="Buchheim M."/>
            <person name="Magnuson J."/>
        </authorList>
    </citation>
    <scope>NUCLEOTIDE SEQUENCE</scope>
    <source>
        <strain evidence="2">CCAP 19/18</strain>
    </source>
</reference>
<comment type="caution">
    <text evidence="2">The sequence shown here is derived from an EMBL/GenBank/DDBJ whole genome shotgun (WGS) entry which is preliminary data.</text>
</comment>
<dbReference type="CDD" id="cd18186">
    <property type="entry name" value="BTB_POZ_ZBTB_KLHL-like"/>
    <property type="match status" value="1"/>
</dbReference>
<evidence type="ECO:0000256" key="1">
    <source>
        <dbReference type="SAM" id="MobiDB-lite"/>
    </source>
</evidence>
<evidence type="ECO:0008006" key="4">
    <source>
        <dbReference type="Google" id="ProtNLM"/>
    </source>
</evidence>
<sequence>MSLLTQAPSIPHNGHAWLFSNTDMSDVLLEFQVDPEEDEDGNLQSPKSVLIPAHAVILASCSEYFRVRLLRWAGPKDDCSTPTITGDYEPATQPESPSSSTSTSTFSTKAIEVNTSQKRLVERVHSSELLAAQAVLHMMYTSDLEQSSRQRFSSGTGWGAQPIAPADNTAAQCAESGKSEAQLEASYRVMLLIQMALISDRWRADSCLSECLKGLQALDFSKLTAQEVDCILCSVPCNLGASVAQVQLQHFSQKAHHKIGTVAKPARAGNVRNASPAVQALEDSCGRRLVQLFGDVHTVISDVQLRDSFCESLSLPAIKLWAASDQLTVDSENSVTVLLTFWVYGPNGSTCTPQDFSQLPGLIRIKHLSTSFRLGVLPHMPWFQAGRGALDHYNVVGALIAGRKDARLESELNSGLPPVWCGPPRKLLPMSMLQKRSTMEWAVPEAQLMELINNAHKTAQEMGISSARPILEGSLACSAVKMHSSGGPESLGNSRRNLADEHVSIFSHMHYRSGVWWLLELAMDLESMQLGVYLHHGSPLEAVTHVVVEVSGSVACNRAGGKISRQIQRGIIRKGVGYGWNNFFGCTQPVQSIADLQRFVMPPGNLMLQVILTHVE</sequence>
<organism evidence="2 3">
    <name type="scientific">Dunaliella salina</name>
    <name type="common">Green alga</name>
    <name type="synonym">Protococcus salinus</name>
    <dbReference type="NCBI Taxonomy" id="3046"/>
    <lineage>
        <taxon>Eukaryota</taxon>
        <taxon>Viridiplantae</taxon>
        <taxon>Chlorophyta</taxon>
        <taxon>core chlorophytes</taxon>
        <taxon>Chlorophyceae</taxon>
        <taxon>CS clade</taxon>
        <taxon>Chlamydomonadales</taxon>
        <taxon>Dunaliellaceae</taxon>
        <taxon>Dunaliella</taxon>
    </lineage>
</organism>
<accession>A0ABQ7H280</accession>
<gene>
    <name evidence="2" type="ORF">DUNSADRAFT_14987</name>
</gene>
<feature type="compositionally biased region" description="Low complexity" evidence="1">
    <location>
        <begin position="96"/>
        <end position="106"/>
    </location>
</feature>